<proteinExistence type="predicted"/>
<dbReference type="InParanoid" id="A0A517SHV9"/>
<dbReference type="AlphaFoldDB" id="A0A517SHV9"/>
<dbReference type="PANTHER" id="PTHR34203:SF15">
    <property type="entry name" value="SLL1173 PROTEIN"/>
    <property type="match status" value="1"/>
</dbReference>
<protein>
    <recommendedName>
        <fullName evidence="1">Methyltransferase FkbM domain-containing protein</fullName>
    </recommendedName>
</protein>
<name>A0A517SHV9_9PLAN</name>
<organism evidence="2 3">
    <name type="scientific">Caulifigura coniformis</name>
    <dbReference type="NCBI Taxonomy" id="2527983"/>
    <lineage>
        <taxon>Bacteria</taxon>
        <taxon>Pseudomonadati</taxon>
        <taxon>Planctomycetota</taxon>
        <taxon>Planctomycetia</taxon>
        <taxon>Planctomycetales</taxon>
        <taxon>Planctomycetaceae</taxon>
        <taxon>Caulifigura</taxon>
    </lineage>
</organism>
<dbReference type="EMBL" id="CP036271">
    <property type="protein sequence ID" value="QDT55714.1"/>
    <property type="molecule type" value="Genomic_DNA"/>
</dbReference>
<evidence type="ECO:0000313" key="2">
    <source>
        <dbReference type="EMBL" id="QDT55714.1"/>
    </source>
</evidence>
<dbReference type="PANTHER" id="PTHR34203">
    <property type="entry name" value="METHYLTRANSFERASE, FKBM FAMILY PROTEIN"/>
    <property type="match status" value="1"/>
</dbReference>
<dbReference type="Pfam" id="PF05050">
    <property type="entry name" value="Methyltransf_21"/>
    <property type="match status" value="1"/>
</dbReference>
<dbReference type="InterPro" id="IPR006342">
    <property type="entry name" value="FkbM_mtfrase"/>
</dbReference>
<keyword evidence="3" id="KW-1185">Reference proteome</keyword>
<dbReference type="RefSeq" id="WP_197453440.1">
    <property type="nucleotide sequence ID" value="NZ_CP036271.1"/>
</dbReference>
<dbReference type="NCBIfam" id="TIGR01444">
    <property type="entry name" value="fkbM_fam"/>
    <property type="match status" value="1"/>
</dbReference>
<evidence type="ECO:0000259" key="1">
    <source>
        <dbReference type="Pfam" id="PF05050"/>
    </source>
</evidence>
<dbReference type="Gene3D" id="3.40.50.150">
    <property type="entry name" value="Vaccinia Virus protein VP39"/>
    <property type="match status" value="1"/>
</dbReference>
<dbReference type="InterPro" id="IPR029063">
    <property type="entry name" value="SAM-dependent_MTases_sf"/>
</dbReference>
<sequence length="267" mass="29783">MQGGRASLKRAWIKLARYGLRRRFIRVMEQPLKGYQWTTTRSYTYLLGTHESPEVIDRFRSWLTPDSVFYDVGGNAGYFSFIASTIVTRGHILAFEPIASNIAIFEEHLRRNRRRPGLDRITLLPYAVADTEKVVQFTNDPVLTGSNTYVDSSFFGPSVEKVDVQCVSIDGQIAKGAPVPDVIKIDVEGAELDVLKGAVSTLKSHHPHLLLATHDAHVPGIDRQCAEFLKDLGYTLTHTGEFTPRMAGLDDYIVTHPARAQAKRSAA</sequence>
<feature type="domain" description="Methyltransferase FkbM" evidence="1">
    <location>
        <begin position="71"/>
        <end position="234"/>
    </location>
</feature>
<dbReference type="KEGG" id="ccos:Pan44_37600"/>
<dbReference type="InterPro" id="IPR052514">
    <property type="entry name" value="SAM-dependent_MTase"/>
</dbReference>
<dbReference type="SUPFAM" id="SSF53335">
    <property type="entry name" value="S-adenosyl-L-methionine-dependent methyltransferases"/>
    <property type="match status" value="1"/>
</dbReference>
<reference evidence="2 3" key="1">
    <citation type="submission" date="2019-02" db="EMBL/GenBank/DDBJ databases">
        <title>Deep-cultivation of Planctomycetes and their phenomic and genomic characterization uncovers novel biology.</title>
        <authorList>
            <person name="Wiegand S."/>
            <person name="Jogler M."/>
            <person name="Boedeker C."/>
            <person name="Pinto D."/>
            <person name="Vollmers J."/>
            <person name="Rivas-Marin E."/>
            <person name="Kohn T."/>
            <person name="Peeters S.H."/>
            <person name="Heuer A."/>
            <person name="Rast P."/>
            <person name="Oberbeckmann S."/>
            <person name="Bunk B."/>
            <person name="Jeske O."/>
            <person name="Meyerdierks A."/>
            <person name="Storesund J.E."/>
            <person name="Kallscheuer N."/>
            <person name="Luecker S."/>
            <person name="Lage O.M."/>
            <person name="Pohl T."/>
            <person name="Merkel B.J."/>
            <person name="Hornburger P."/>
            <person name="Mueller R.-W."/>
            <person name="Bruemmer F."/>
            <person name="Labrenz M."/>
            <person name="Spormann A.M."/>
            <person name="Op den Camp H."/>
            <person name="Overmann J."/>
            <person name="Amann R."/>
            <person name="Jetten M.S.M."/>
            <person name="Mascher T."/>
            <person name="Medema M.H."/>
            <person name="Devos D.P."/>
            <person name="Kaster A.-K."/>
            <person name="Ovreas L."/>
            <person name="Rohde M."/>
            <person name="Galperin M.Y."/>
            <person name="Jogler C."/>
        </authorList>
    </citation>
    <scope>NUCLEOTIDE SEQUENCE [LARGE SCALE GENOMIC DNA]</scope>
    <source>
        <strain evidence="2 3">Pan44</strain>
    </source>
</reference>
<dbReference type="Proteomes" id="UP000315700">
    <property type="component" value="Chromosome"/>
</dbReference>
<accession>A0A517SHV9</accession>
<evidence type="ECO:0000313" key="3">
    <source>
        <dbReference type="Proteomes" id="UP000315700"/>
    </source>
</evidence>
<gene>
    <name evidence="2" type="ORF">Pan44_37600</name>
</gene>